<feature type="domain" description="Phospholipid/glycerol acyltransferase" evidence="3">
    <location>
        <begin position="34"/>
        <end position="154"/>
    </location>
</feature>
<keyword evidence="1" id="KW-0808">Transferase</keyword>
<name>A0ABQ6IUJ7_9MICO</name>
<keyword evidence="2 4" id="KW-0012">Acyltransferase</keyword>
<gene>
    <name evidence="4" type="primary">plsC</name>
    <name evidence="4" type="ORF">GCM10025883_31000</name>
</gene>
<dbReference type="GO" id="GO:0016746">
    <property type="term" value="F:acyltransferase activity"/>
    <property type="evidence" value="ECO:0007669"/>
    <property type="project" value="UniProtKB-KW"/>
</dbReference>
<evidence type="ECO:0000256" key="2">
    <source>
        <dbReference type="ARBA" id="ARBA00023315"/>
    </source>
</evidence>
<dbReference type="CDD" id="cd07989">
    <property type="entry name" value="LPLAT_AGPAT-like"/>
    <property type="match status" value="1"/>
</dbReference>
<accession>A0ABQ6IUJ7</accession>
<proteinExistence type="predicted"/>
<dbReference type="PANTHER" id="PTHR10434">
    <property type="entry name" value="1-ACYL-SN-GLYCEROL-3-PHOSPHATE ACYLTRANSFERASE"/>
    <property type="match status" value="1"/>
</dbReference>
<evidence type="ECO:0000256" key="1">
    <source>
        <dbReference type="ARBA" id="ARBA00022679"/>
    </source>
</evidence>
<dbReference type="EMBL" id="BSUO01000001">
    <property type="protein sequence ID" value="GMA41055.1"/>
    <property type="molecule type" value="Genomic_DNA"/>
</dbReference>
<dbReference type="InterPro" id="IPR002123">
    <property type="entry name" value="Plipid/glycerol_acylTrfase"/>
</dbReference>
<dbReference type="Proteomes" id="UP001157126">
    <property type="component" value="Unassembled WGS sequence"/>
</dbReference>
<evidence type="ECO:0000313" key="5">
    <source>
        <dbReference type="Proteomes" id="UP001157126"/>
    </source>
</evidence>
<comment type="caution">
    <text evidence="4">The sequence shown here is derived from an EMBL/GenBank/DDBJ whole genome shotgun (WGS) entry which is preliminary data.</text>
</comment>
<protein>
    <submittedName>
        <fullName evidence="4">1-acyl-sn-glycerol-3-phosphate acyltransferase</fullName>
    </submittedName>
</protein>
<organism evidence="4 5">
    <name type="scientific">Mobilicoccus caccae</name>
    <dbReference type="NCBI Taxonomy" id="1859295"/>
    <lineage>
        <taxon>Bacteria</taxon>
        <taxon>Bacillati</taxon>
        <taxon>Actinomycetota</taxon>
        <taxon>Actinomycetes</taxon>
        <taxon>Micrococcales</taxon>
        <taxon>Dermatophilaceae</taxon>
        <taxon>Mobilicoccus</taxon>
    </lineage>
</organism>
<evidence type="ECO:0000313" key="4">
    <source>
        <dbReference type="EMBL" id="GMA41055.1"/>
    </source>
</evidence>
<evidence type="ECO:0000259" key="3">
    <source>
        <dbReference type="SMART" id="SM00563"/>
    </source>
</evidence>
<sequence>MYYRLARMAFNPLFHAFLRPDIRGLENIPRTGPCIFASNHLSFYDSIVIPAASPRQIAFLAKSEYFTGHGVSGSINRFFFTAIAGAIPVDRDETRAAQKSLELALEHLSRGGAFGIYPEGTRSRDLRLYRGYTGIGHLVLESGAPVVPVGLAGTDKIQPGDSRFVRPTKVSVTFGEPMSFAGRFDDVPKGKARRIIADEVMDAIAAITGQERVDAFNVRPPAPGRPA</sequence>
<keyword evidence="5" id="KW-1185">Reference proteome</keyword>
<dbReference type="PANTHER" id="PTHR10434:SF11">
    <property type="entry name" value="1-ACYL-SN-GLYCEROL-3-PHOSPHATE ACYLTRANSFERASE"/>
    <property type="match status" value="1"/>
</dbReference>
<dbReference type="Pfam" id="PF01553">
    <property type="entry name" value="Acyltransferase"/>
    <property type="match status" value="1"/>
</dbReference>
<dbReference type="SUPFAM" id="SSF69593">
    <property type="entry name" value="Glycerol-3-phosphate (1)-acyltransferase"/>
    <property type="match status" value="1"/>
</dbReference>
<reference evidence="5" key="1">
    <citation type="journal article" date="2019" name="Int. J. Syst. Evol. Microbiol.">
        <title>The Global Catalogue of Microorganisms (GCM) 10K type strain sequencing project: providing services to taxonomists for standard genome sequencing and annotation.</title>
        <authorList>
            <consortium name="The Broad Institute Genomics Platform"/>
            <consortium name="The Broad Institute Genome Sequencing Center for Infectious Disease"/>
            <person name="Wu L."/>
            <person name="Ma J."/>
        </authorList>
    </citation>
    <scope>NUCLEOTIDE SEQUENCE [LARGE SCALE GENOMIC DNA]</scope>
    <source>
        <strain evidence="5">NBRC 113072</strain>
    </source>
</reference>
<dbReference type="SMART" id="SM00563">
    <property type="entry name" value="PlsC"/>
    <property type="match status" value="1"/>
</dbReference>